<protein>
    <submittedName>
        <fullName evidence="2">AMP-binding protein</fullName>
    </submittedName>
</protein>
<dbReference type="PRINTS" id="PR00154">
    <property type="entry name" value="AMPBINDING"/>
</dbReference>
<dbReference type="InterPro" id="IPR020459">
    <property type="entry name" value="AMP-binding"/>
</dbReference>
<reference evidence="3" key="1">
    <citation type="journal article" date="2019" name="Int. J. Syst. Evol. Microbiol.">
        <title>The Global Catalogue of Microorganisms (GCM) 10K type strain sequencing project: providing services to taxonomists for standard genome sequencing and annotation.</title>
        <authorList>
            <consortium name="The Broad Institute Genomics Platform"/>
            <consortium name="The Broad Institute Genome Sequencing Center for Infectious Disease"/>
            <person name="Wu L."/>
            <person name="Ma J."/>
        </authorList>
    </citation>
    <scope>NUCLEOTIDE SEQUENCE [LARGE SCALE GENOMIC DNA]</scope>
    <source>
        <strain evidence="3">JCM 13852</strain>
    </source>
</reference>
<feature type="non-terminal residue" evidence="2">
    <location>
        <position position="1"/>
    </location>
</feature>
<gene>
    <name evidence="2" type="ORF">ACFP2V_38590</name>
</gene>
<dbReference type="PROSITE" id="PS00455">
    <property type="entry name" value="AMP_BINDING"/>
    <property type="match status" value="1"/>
</dbReference>
<sequence length="205" mass="21560">SDDGALSYAELNERANRLAHHLIGRGVGPERIVALLLPRSVDIVVARLAVMKAGGAYVPVDPDYPADRIAYMLDDADPALVLTTGHEADRLPDATAAGRVVLDRLDLTAEPVTDPVDADRPAKLTVAHPAYVIYTSGSTGRPKGVVVSHQGLAAFATVLAQRCAVDPRSRVLQFSSPSFDASVLELCMSLPWGAALVVPPPGPLA</sequence>
<dbReference type="PANTHER" id="PTHR45527">
    <property type="entry name" value="NONRIBOSOMAL PEPTIDE SYNTHETASE"/>
    <property type="match status" value="1"/>
</dbReference>
<dbReference type="RefSeq" id="WP_381221434.1">
    <property type="nucleotide sequence ID" value="NZ_JBHSPC010000186.1"/>
</dbReference>
<evidence type="ECO:0000259" key="1">
    <source>
        <dbReference type="Pfam" id="PF00501"/>
    </source>
</evidence>
<dbReference type="InterPro" id="IPR020845">
    <property type="entry name" value="AMP-binding_CS"/>
</dbReference>
<keyword evidence="3" id="KW-1185">Reference proteome</keyword>
<dbReference type="InterPro" id="IPR000873">
    <property type="entry name" value="AMP-dep_synth/lig_dom"/>
</dbReference>
<feature type="domain" description="AMP-dependent synthetase/ligase" evidence="1">
    <location>
        <begin position="3"/>
        <end position="203"/>
    </location>
</feature>
<feature type="non-terminal residue" evidence="2">
    <location>
        <position position="205"/>
    </location>
</feature>
<dbReference type="Pfam" id="PF00501">
    <property type="entry name" value="AMP-binding"/>
    <property type="match status" value="1"/>
</dbReference>
<evidence type="ECO:0000313" key="3">
    <source>
        <dbReference type="Proteomes" id="UP001596183"/>
    </source>
</evidence>
<dbReference type="PANTHER" id="PTHR45527:SF1">
    <property type="entry name" value="FATTY ACID SYNTHASE"/>
    <property type="match status" value="1"/>
</dbReference>
<dbReference type="EMBL" id="JBHSPC010000186">
    <property type="protein sequence ID" value="MFC5675749.1"/>
    <property type="molecule type" value="Genomic_DNA"/>
</dbReference>
<dbReference type="SUPFAM" id="SSF56801">
    <property type="entry name" value="Acetyl-CoA synthetase-like"/>
    <property type="match status" value="1"/>
</dbReference>
<comment type="caution">
    <text evidence="2">The sequence shown here is derived from an EMBL/GenBank/DDBJ whole genome shotgun (WGS) entry which is preliminary data.</text>
</comment>
<name>A0ABW0Y2D5_9ACTN</name>
<accession>A0ABW0Y2D5</accession>
<dbReference type="Gene3D" id="3.40.50.980">
    <property type="match status" value="2"/>
</dbReference>
<dbReference type="Proteomes" id="UP001596183">
    <property type="component" value="Unassembled WGS sequence"/>
</dbReference>
<evidence type="ECO:0000313" key="2">
    <source>
        <dbReference type="EMBL" id="MFC5675749.1"/>
    </source>
</evidence>
<organism evidence="2 3">
    <name type="scientific">Streptomyces incanus</name>
    <dbReference type="NCBI Taxonomy" id="887453"/>
    <lineage>
        <taxon>Bacteria</taxon>
        <taxon>Bacillati</taxon>
        <taxon>Actinomycetota</taxon>
        <taxon>Actinomycetes</taxon>
        <taxon>Kitasatosporales</taxon>
        <taxon>Streptomycetaceae</taxon>
        <taxon>Streptomyces</taxon>
    </lineage>
</organism>
<proteinExistence type="predicted"/>